<evidence type="ECO:0000313" key="2">
    <source>
        <dbReference type="EMBL" id="SMF17593.1"/>
    </source>
</evidence>
<feature type="compositionally biased region" description="Polar residues" evidence="1">
    <location>
        <begin position="55"/>
        <end position="64"/>
    </location>
</feature>
<evidence type="ECO:0008006" key="4">
    <source>
        <dbReference type="Google" id="ProtNLM"/>
    </source>
</evidence>
<reference evidence="3" key="1">
    <citation type="submission" date="2017-04" db="EMBL/GenBank/DDBJ databases">
        <authorList>
            <person name="Varghese N."/>
            <person name="Submissions S."/>
        </authorList>
    </citation>
    <scope>NUCLEOTIDE SEQUENCE [LARGE SCALE GENOMIC DNA]</scope>
    <source>
        <strain evidence="3">RKEM611</strain>
    </source>
</reference>
<evidence type="ECO:0000313" key="3">
    <source>
        <dbReference type="Proteomes" id="UP000192907"/>
    </source>
</evidence>
<keyword evidence="3" id="KW-1185">Reference proteome</keyword>
<dbReference type="PROSITE" id="PS51257">
    <property type="entry name" value="PROKAR_LIPOPROTEIN"/>
    <property type="match status" value="1"/>
</dbReference>
<dbReference type="Proteomes" id="UP000192907">
    <property type="component" value="Unassembled WGS sequence"/>
</dbReference>
<dbReference type="EMBL" id="FWZT01000006">
    <property type="protein sequence ID" value="SMF17593.1"/>
    <property type="molecule type" value="Genomic_DNA"/>
</dbReference>
<accession>A0A1Y6BTK7</accession>
<sequence length="208" mass="22279">MKQLFLSTLLFGFVACSQSPSSETKRSSLDSMESSSRVSEDDVAAMFEELDKSQVTDTASQKSAESIEATPEPAIQEPEIESDDFMSDIEAQVFEAFATRTNDEGQTLPPEMAEPLATQFMSVIKAAESRDPAATSAAWNEFISLAEQMKADQQSAALAGGIISDTIDLVMDALALVLDLVDAVLDLDVAGVIDVALDAVDLVIDFLI</sequence>
<feature type="region of interest" description="Disordered" evidence="1">
    <location>
        <begin position="17"/>
        <end position="80"/>
    </location>
</feature>
<organism evidence="2 3">
    <name type="scientific">Pseudobacteriovorax antillogorgiicola</name>
    <dbReference type="NCBI Taxonomy" id="1513793"/>
    <lineage>
        <taxon>Bacteria</taxon>
        <taxon>Pseudomonadati</taxon>
        <taxon>Bdellovibrionota</taxon>
        <taxon>Oligoflexia</taxon>
        <taxon>Oligoflexales</taxon>
        <taxon>Pseudobacteriovoracaceae</taxon>
        <taxon>Pseudobacteriovorax</taxon>
    </lineage>
</organism>
<gene>
    <name evidence="2" type="ORF">SAMN06296036_106124</name>
</gene>
<dbReference type="AlphaFoldDB" id="A0A1Y6BTK7"/>
<proteinExistence type="predicted"/>
<dbReference type="RefSeq" id="WP_132317901.1">
    <property type="nucleotide sequence ID" value="NZ_FWZT01000006.1"/>
</dbReference>
<name>A0A1Y6BTK7_9BACT</name>
<evidence type="ECO:0000256" key="1">
    <source>
        <dbReference type="SAM" id="MobiDB-lite"/>
    </source>
</evidence>
<protein>
    <recommendedName>
        <fullName evidence="4">Lipoprotein</fullName>
    </recommendedName>
</protein>